<dbReference type="PANTHER" id="PTHR45666">
    <property type="entry name" value="TYPE IV INOSITOL POLYPHOSPHATE 5-PHOSPHATASE 9"/>
    <property type="match status" value="1"/>
</dbReference>
<protein>
    <recommendedName>
        <fullName evidence="3">Inositol polyphosphate-related phosphatase domain-containing protein</fullName>
    </recommendedName>
</protein>
<name>A0A8T3AZL5_DENNO</name>
<dbReference type="SUPFAM" id="SSF56219">
    <property type="entry name" value="DNase I-like"/>
    <property type="match status" value="1"/>
</dbReference>
<evidence type="ECO:0000259" key="3">
    <source>
        <dbReference type="SMART" id="SM00128"/>
    </source>
</evidence>
<sequence>MEFSLYLHFHLSASLNSVDTEAVDKDSSTLEWIFTTVTSIALFFLFLFLESSDPKNPNYKKRIFAPPSLSLTCGWNGAIESQQRTKSFSNKDDSLFISKDLSVAEWLENSSETLRLDTSPHQSVRMFVGTWNVGGRAPDSDLNLHDWLTSCSSSPADVYVLGFQEIVPLNAGNVLGAENRVPAGQWLSLLRQALNPHRNGQAVTYDPITLEEAAEAAPWIREELGGLGSRDGYRLVASKQMVGIFLCVWVRASLLPHVSSVRVSCVGRGIMGYMGNKGSISISMTLRGTTFCFVCTHLASGEKEGDEVRRNADVMEILKKTKFNKSNCIFSDSPDTILEHDKIFWLGDLNYRLAASWNEMLELLLEKDWRALLDMDQLRKEQRGGRALGGWEEGKITFPPTYKYAANSDSYAVRTAKTGGKRRAPAWCDRILWRGKGMKQQCYLRGETRFSDHRPVYALFTVDLDGYYAPARPSSGGTSSAAWGKIQAEEMLLLTRTQSCIQTATRF</sequence>
<dbReference type="GO" id="GO:0046856">
    <property type="term" value="P:phosphatidylinositol dephosphorylation"/>
    <property type="evidence" value="ECO:0007669"/>
    <property type="project" value="InterPro"/>
</dbReference>
<proteinExistence type="inferred from homology"/>
<evidence type="ECO:0000256" key="1">
    <source>
        <dbReference type="ARBA" id="ARBA00010768"/>
    </source>
</evidence>
<feature type="domain" description="Inositol polyphosphate-related phosphatase" evidence="3">
    <location>
        <begin position="122"/>
        <end position="468"/>
    </location>
</feature>
<gene>
    <name evidence="4" type="ORF">KFK09_016941</name>
</gene>
<dbReference type="OrthoDB" id="62798at2759"/>
<dbReference type="InterPro" id="IPR000300">
    <property type="entry name" value="IPPc"/>
</dbReference>
<dbReference type="Pfam" id="PF22669">
    <property type="entry name" value="Exo_endo_phos2"/>
    <property type="match status" value="1"/>
</dbReference>
<dbReference type="SMR" id="A0A8T3AZL5"/>
<dbReference type="InterPro" id="IPR045849">
    <property type="entry name" value="IP5P_plant"/>
</dbReference>
<dbReference type="InterPro" id="IPR036691">
    <property type="entry name" value="Endo/exonu/phosph_ase_sf"/>
</dbReference>
<keyword evidence="2" id="KW-0378">Hydrolase</keyword>
<dbReference type="SMART" id="SM00128">
    <property type="entry name" value="IPPc"/>
    <property type="match status" value="1"/>
</dbReference>
<keyword evidence="5" id="KW-1185">Reference proteome</keyword>
<dbReference type="AlphaFoldDB" id="A0A8T3AZL5"/>
<accession>A0A8T3AZL5</accession>
<comment type="caution">
    <text evidence="4">The sequence shown here is derived from an EMBL/GenBank/DDBJ whole genome shotgun (WGS) entry which is preliminary data.</text>
</comment>
<dbReference type="EMBL" id="JAGYWB010000012">
    <property type="protein sequence ID" value="KAI0501996.1"/>
    <property type="molecule type" value="Genomic_DNA"/>
</dbReference>
<evidence type="ECO:0000313" key="4">
    <source>
        <dbReference type="EMBL" id="KAI0501996.1"/>
    </source>
</evidence>
<reference evidence="4" key="1">
    <citation type="journal article" date="2022" name="Front. Genet.">
        <title>Chromosome-Scale Assembly of the Dendrobium nobile Genome Provides Insights Into the Molecular Mechanism of the Biosynthesis of the Medicinal Active Ingredient of Dendrobium.</title>
        <authorList>
            <person name="Xu Q."/>
            <person name="Niu S.-C."/>
            <person name="Li K.-L."/>
            <person name="Zheng P.-J."/>
            <person name="Zhang X.-J."/>
            <person name="Jia Y."/>
            <person name="Liu Y."/>
            <person name="Niu Y.-X."/>
            <person name="Yu L.-H."/>
            <person name="Chen D.-F."/>
            <person name="Zhang G.-Q."/>
        </authorList>
    </citation>
    <scope>NUCLEOTIDE SEQUENCE</scope>
    <source>
        <tissue evidence="4">Leaf</tissue>
    </source>
</reference>
<dbReference type="Gene3D" id="3.60.10.10">
    <property type="entry name" value="Endonuclease/exonuclease/phosphatase"/>
    <property type="match status" value="1"/>
</dbReference>
<dbReference type="GO" id="GO:0004439">
    <property type="term" value="F:phosphatidylinositol-4,5-bisphosphate 5-phosphatase activity"/>
    <property type="evidence" value="ECO:0007669"/>
    <property type="project" value="TreeGrafter"/>
</dbReference>
<dbReference type="PANTHER" id="PTHR45666:SF15">
    <property type="entry name" value="TYPE I INOSITOL POLYPHOSPHATE 5-PHOSPHATASE 8"/>
    <property type="match status" value="1"/>
</dbReference>
<dbReference type="GO" id="GO:0004445">
    <property type="term" value="F:inositol-polyphosphate 5-phosphatase activity"/>
    <property type="evidence" value="ECO:0007669"/>
    <property type="project" value="InterPro"/>
</dbReference>
<dbReference type="GO" id="GO:0034485">
    <property type="term" value="F:phosphatidylinositol-3,4,5-trisphosphate 5-phosphatase activity"/>
    <property type="evidence" value="ECO:0007669"/>
    <property type="project" value="TreeGrafter"/>
</dbReference>
<evidence type="ECO:0000256" key="2">
    <source>
        <dbReference type="ARBA" id="ARBA00022801"/>
    </source>
</evidence>
<comment type="similarity">
    <text evidence="1">Belongs to the inositol polyphosphate 5-phosphatase family.</text>
</comment>
<organism evidence="4 5">
    <name type="scientific">Dendrobium nobile</name>
    <name type="common">Orchid</name>
    <dbReference type="NCBI Taxonomy" id="94219"/>
    <lineage>
        <taxon>Eukaryota</taxon>
        <taxon>Viridiplantae</taxon>
        <taxon>Streptophyta</taxon>
        <taxon>Embryophyta</taxon>
        <taxon>Tracheophyta</taxon>
        <taxon>Spermatophyta</taxon>
        <taxon>Magnoliopsida</taxon>
        <taxon>Liliopsida</taxon>
        <taxon>Asparagales</taxon>
        <taxon>Orchidaceae</taxon>
        <taxon>Epidendroideae</taxon>
        <taxon>Malaxideae</taxon>
        <taxon>Dendrobiinae</taxon>
        <taxon>Dendrobium</taxon>
    </lineage>
</organism>
<dbReference type="Proteomes" id="UP000829196">
    <property type="component" value="Unassembled WGS sequence"/>
</dbReference>
<evidence type="ECO:0000313" key="5">
    <source>
        <dbReference type="Proteomes" id="UP000829196"/>
    </source>
</evidence>